<name>A0A059C2H8_EUCGR</name>
<reference evidence="1" key="1">
    <citation type="submission" date="2013-07" db="EMBL/GenBank/DDBJ databases">
        <title>The genome of Eucalyptus grandis.</title>
        <authorList>
            <person name="Schmutz J."/>
            <person name="Hayes R."/>
            <person name="Myburg A."/>
            <person name="Tuskan G."/>
            <person name="Grattapaglia D."/>
            <person name="Rokhsar D.S."/>
        </authorList>
    </citation>
    <scope>NUCLEOTIDE SEQUENCE</scope>
    <source>
        <tissue evidence="1">Leaf extractions</tissue>
    </source>
</reference>
<evidence type="ECO:0000313" key="1">
    <source>
        <dbReference type="EMBL" id="KCW72572.1"/>
    </source>
</evidence>
<organism evidence="1">
    <name type="scientific">Eucalyptus grandis</name>
    <name type="common">Flooded gum</name>
    <dbReference type="NCBI Taxonomy" id="71139"/>
    <lineage>
        <taxon>Eukaryota</taxon>
        <taxon>Viridiplantae</taxon>
        <taxon>Streptophyta</taxon>
        <taxon>Embryophyta</taxon>
        <taxon>Tracheophyta</taxon>
        <taxon>Spermatophyta</taxon>
        <taxon>Magnoliopsida</taxon>
        <taxon>eudicotyledons</taxon>
        <taxon>Gunneridae</taxon>
        <taxon>Pentapetalae</taxon>
        <taxon>rosids</taxon>
        <taxon>malvids</taxon>
        <taxon>Myrtales</taxon>
        <taxon>Myrtaceae</taxon>
        <taxon>Myrtoideae</taxon>
        <taxon>Eucalypteae</taxon>
        <taxon>Eucalyptus</taxon>
    </lineage>
</organism>
<sequence>MVVGLAPFFYSIAKPQRARTHDHGGCDLYCFPLTTIARNRLTQGVWLWAWFHQHSLNLRERERERSFNQ</sequence>
<proteinExistence type="predicted"/>
<accession>A0A059C2H8</accession>
<dbReference type="EMBL" id="KK198757">
    <property type="protein sequence ID" value="KCW72572.1"/>
    <property type="molecule type" value="Genomic_DNA"/>
</dbReference>
<gene>
    <name evidence="1" type="ORF">EUGRSUZ_E01041</name>
</gene>
<dbReference type="InParanoid" id="A0A059C2H8"/>
<dbReference type="AlphaFoldDB" id="A0A059C2H8"/>
<dbReference type="Gramene" id="KCW72572">
    <property type="protein sequence ID" value="KCW72572"/>
    <property type="gene ID" value="EUGRSUZ_E01041"/>
</dbReference>
<protein>
    <submittedName>
        <fullName evidence="1">Uncharacterized protein</fullName>
    </submittedName>
</protein>